<reference evidence="3 5" key="1">
    <citation type="journal article" date="2020" name="Stud. Mycol.">
        <title>101 Dothideomycetes genomes: a test case for predicting lifestyles and emergence of pathogens.</title>
        <authorList>
            <person name="Haridas S."/>
            <person name="Albert R."/>
            <person name="Binder M."/>
            <person name="Bloem J."/>
            <person name="Labutti K."/>
            <person name="Salamov A."/>
            <person name="Andreopoulos B."/>
            <person name="Baker S."/>
            <person name="Barry K."/>
            <person name="Bills G."/>
            <person name="Bluhm B."/>
            <person name="Cannon C."/>
            <person name="Castanera R."/>
            <person name="Culley D."/>
            <person name="Daum C."/>
            <person name="Ezra D."/>
            <person name="Gonzalez J."/>
            <person name="Henrissat B."/>
            <person name="Kuo A."/>
            <person name="Liang C."/>
            <person name="Lipzen A."/>
            <person name="Lutzoni F."/>
            <person name="Magnuson J."/>
            <person name="Mondo S."/>
            <person name="Nolan M."/>
            <person name="Ohm R."/>
            <person name="Pangilinan J."/>
            <person name="Park H.-J."/>
            <person name="Ramirez L."/>
            <person name="Alfaro M."/>
            <person name="Sun H."/>
            <person name="Tritt A."/>
            <person name="Yoshinaga Y."/>
            <person name="Zwiers L.-H."/>
            <person name="Turgeon B."/>
            <person name="Goodwin S."/>
            <person name="Spatafora J."/>
            <person name="Crous P."/>
            <person name="Grigoriev I."/>
        </authorList>
    </citation>
    <scope>NUCLEOTIDE SEQUENCE</scope>
    <source>
        <strain evidence="3 5">CBS 304.34</strain>
    </source>
</reference>
<evidence type="ECO:0000313" key="5">
    <source>
        <dbReference type="RefSeq" id="XP_033574609.1"/>
    </source>
</evidence>
<dbReference type="Proteomes" id="UP000504636">
    <property type="component" value="Unplaced"/>
</dbReference>
<dbReference type="GO" id="GO:0016491">
    <property type="term" value="F:oxidoreductase activity"/>
    <property type="evidence" value="ECO:0007669"/>
    <property type="project" value="UniProtKB-KW"/>
</dbReference>
<evidence type="ECO:0000313" key="4">
    <source>
        <dbReference type="Proteomes" id="UP000504636"/>
    </source>
</evidence>
<dbReference type="PANTHER" id="PTHR34598">
    <property type="entry name" value="BLL6449 PROTEIN"/>
    <property type="match status" value="1"/>
</dbReference>
<dbReference type="OrthoDB" id="412788at2759"/>
<protein>
    <submittedName>
        <fullName evidence="3 5">Uncharacterized protein</fullName>
    </submittedName>
</protein>
<dbReference type="NCBIfam" id="NF041278">
    <property type="entry name" value="CmcJ_NvfI_EfuI"/>
    <property type="match status" value="1"/>
</dbReference>
<accession>A0A6A6YI30</accession>
<sequence>MNQLVSFQYLVHLPIYSYERPYYIFNNVPEGTPSGNLKSVHGPEQLVEDARGSEKDFDLDVQGFIFESRPLPPDIDWNSKEAIEQKYIPSVKAVLRDVLGDVQHCESFDWRIRHAAAAQVLREPDPKTNPDARTTRISPAFNVHVDQTPLGVLDRMRQIYGHEADSLAAMYRVRLINIWRPLVEVVEDLPLALCDARSASLDDLLEVSFVDHGYTRHNFMAKHSPDFRFFYLGKMRREEVCVFKVFDSQDNVAKRVLHGAFESKLASPGSAPRESIEVRLLVLSGG</sequence>
<gene>
    <name evidence="3 5" type="ORF">BDZ99DRAFT_392331</name>
</gene>
<keyword evidence="4" id="KW-1185">Reference proteome</keyword>
<comment type="similarity">
    <text evidence="2">Belongs to the asaB hydroxylase/desaturase family.</text>
</comment>
<dbReference type="AlphaFoldDB" id="A0A6A6YI30"/>
<reference evidence="5" key="2">
    <citation type="submission" date="2020-04" db="EMBL/GenBank/DDBJ databases">
        <authorList>
            <consortium name="NCBI Genome Project"/>
        </authorList>
    </citation>
    <scope>NUCLEOTIDE SEQUENCE</scope>
    <source>
        <strain evidence="5">CBS 304.34</strain>
    </source>
</reference>
<dbReference type="PANTHER" id="PTHR34598:SF3">
    <property type="entry name" value="OXIDOREDUCTASE AN1597"/>
    <property type="match status" value="1"/>
</dbReference>
<organism evidence="3">
    <name type="scientific">Mytilinidion resinicola</name>
    <dbReference type="NCBI Taxonomy" id="574789"/>
    <lineage>
        <taxon>Eukaryota</taxon>
        <taxon>Fungi</taxon>
        <taxon>Dikarya</taxon>
        <taxon>Ascomycota</taxon>
        <taxon>Pezizomycotina</taxon>
        <taxon>Dothideomycetes</taxon>
        <taxon>Pleosporomycetidae</taxon>
        <taxon>Mytilinidiales</taxon>
        <taxon>Mytilinidiaceae</taxon>
        <taxon>Mytilinidion</taxon>
    </lineage>
</organism>
<dbReference type="RefSeq" id="XP_033574609.1">
    <property type="nucleotide sequence ID" value="XM_033715779.1"/>
</dbReference>
<evidence type="ECO:0000313" key="3">
    <source>
        <dbReference type="EMBL" id="KAF2807645.1"/>
    </source>
</evidence>
<evidence type="ECO:0000256" key="2">
    <source>
        <dbReference type="ARBA" id="ARBA00023604"/>
    </source>
</evidence>
<dbReference type="EMBL" id="MU003704">
    <property type="protein sequence ID" value="KAF2807645.1"/>
    <property type="molecule type" value="Genomic_DNA"/>
</dbReference>
<name>A0A6A6YI30_9PEZI</name>
<dbReference type="InterPro" id="IPR044053">
    <property type="entry name" value="AsaB-like"/>
</dbReference>
<keyword evidence="1" id="KW-0560">Oxidoreductase</keyword>
<proteinExistence type="inferred from homology"/>
<dbReference type="GeneID" id="54456672"/>
<evidence type="ECO:0000256" key="1">
    <source>
        <dbReference type="ARBA" id="ARBA00023002"/>
    </source>
</evidence>
<reference evidence="5" key="3">
    <citation type="submission" date="2025-04" db="UniProtKB">
        <authorList>
            <consortium name="RefSeq"/>
        </authorList>
    </citation>
    <scope>IDENTIFICATION</scope>
    <source>
        <strain evidence="5">CBS 304.34</strain>
    </source>
</reference>